<evidence type="ECO:0000313" key="6">
    <source>
        <dbReference type="Proteomes" id="UP000186206"/>
    </source>
</evidence>
<protein>
    <submittedName>
        <fullName evidence="5">Helix-turn-helix transcriptional regulator</fullName>
    </submittedName>
</protein>
<dbReference type="EMBL" id="MJMI01000055">
    <property type="protein sequence ID" value="OLQ95074.1"/>
    <property type="molecule type" value="Genomic_DNA"/>
</dbReference>
<dbReference type="Proteomes" id="UP000186206">
    <property type="component" value="Unassembled WGS sequence"/>
</dbReference>
<evidence type="ECO:0000256" key="3">
    <source>
        <dbReference type="ARBA" id="ARBA00023163"/>
    </source>
</evidence>
<keyword evidence="1" id="KW-0805">Transcription regulation</keyword>
<evidence type="ECO:0000256" key="1">
    <source>
        <dbReference type="ARBA" id="ARBA00023015"/>
    </source>
</evidence>
<keyword evidence="6" id="KW-1185">Reference proteome</keyword>
<evidence type="ECO:0000259" key="4">
    <source>
        <dbReference type="PROSITE" id="PS50043"/>
    </source>
</evidence>
<dbReference type="InterPro" id="IPR016032">
    <property type="entry name" value="Sig_transdc_resp-reg_C-effctor"/>
</dbReference>
<name>A0ABX3FLH8_9VIBR</name>
<keyword evidence="3" id="KW-0804">Transcription</keyword>
<feature type="domain" description="HTH luxR-type" evidence="4">
    <location>
        <begin position="125"/>
        <end position="190"/>
    </location>
</feature>
<dbReference type="InterPro" id="IPR000792">
    <property type="entry name" value="Tscrpt_reg_LuxR_C"/>
</dbReference>
<sequence length="197" mass="22993">MEQQLTEKLNVRVEVFSATQLDKDTNDEPINLILVDFEQLQMMITNEVLPNFDLLKLDVLIYNMPQNELHCEYVYWQSLKGILLSNAPIDHLCESVAYVLSGGLWLPRKCLESLVQLRRNPNLDRCQLYTNLTTRERQILDHVASGKSNKQIANTLFLSESTVKSHVYKIFKKLDVHKRRDAMHITKAMHNNHARFE</sequence>
<dbReference type="Gene3D" id="1.10.10.10">
    <property type="entry name" value="Winged helix-like DNA-binding domain superfamily/Winged helix DNA-binding domain"/>
    <property type="match status" value="1"/>
</dbReference>
<dbReference type="SMART" id="SM00421">
    <property type="entry name" value="HTH_LUXR"/>
    <property type="match status" value="1"/>
</dbReference>
<dbReference type="CDD" id="cd06170">
    <property type="entry name" value="LuxR_C_like"/>
    <property type="match status" value="1"/>
</dbReference>
<dbReference type="PRINTS" id="PR00038">
    <property type="entry name" value="HTHLUXR"/>
</dbReference>
<dbReference type="Pfam" id="PF00196">
    <property type="entry name" value="GerE"/>
    <property type="match status" value="1"/>
</dbReference>
<accession>A0ABX3FLH8</accession>
<evidence type="ECO:0000256" key="2">
    <source>
        <dbReference type="ARBA" id="ARBA00023125"/>
    </source>
</evidence>
<dbReference type="PROSITE" id="PS50043">
    <property type="entry name" value="HTH_LUXR_2"/>
    <property type="match status" value="1"/>
</dbReference>
<reference evidence="5 6" key="1">
    <citation type="submission" date="2016-09" db="EMBL/GenBank/DDBJ databases">
        <title>Genomic Taxonomy of the Vibrionaceae.</title>
        <authorList>
            <person name="Gonzalez-Castillo A."/>
            <person name="Gomez-Gil B."/>
            <person name="Enciso-Ibarra K."/>
        </authorList>
    </citation>
    <scope>NUCLEOTIDE SEQUENCE [LARGE SCALE GENOMIC DNA]</scope>
    <source>
        <strain evidence="5 6">CAIM 1731</strain>
    </source>
</reference>
<proteinExistence type="predicted"/>
<gene>
    <name evidence="5" type="ORF">BIY21_07265</name>
</gene>
<dbReference type="Gene3D" id="3.40.50.2300">
    <property type="match status" value="1"/>
</dbReference>
<comment type="caution">
    <text evidence="5">The sequence shown here is derived from an EMBL/GenBank/DDBJ whole genome shotgun (WGS) entry which is preliminary data.</text>
</comment>
<dbReference type="InterPro" id="IPR036388">
    <property type="entry name" value="WH-like_DNA-bd_sf"/>
</dbReference>
<evidence type="ECO:0000313" key="5">
    <source>
        <dbReference type="EMBL" id="OLQ95074.1"/>
    </source>
</evidence>
<organism evidence="5 6">
    <name type="scientific">Vibrio ponticus</name>
    <dbReference type="NCBI Taxonomy" id="265668"/>
    <lineage>
        <taxon>Bacteria</taxon>
        <taxon>Pseudomonadati</taxon>
        <taxon>Pseudomonadota</taxon>
        <taxon>Gammaproteobacteria</taxon>
        <taxon>Vibrionales</taxon>
        <taxon>Vibrionaceae</taxon>
        <taxon>Vibrio</taxon>
    </lineage>
</organism>
<dbReference type="PANTHER" id="PTHR44688">
    <property type="entry name" value="DNA-BINDING TRANSCRIPTIONAL ACTIVATOR DEVR_DOSR"/>
    <property type="match status" value="1"/>
</dbReference>
<dbReference type="SUPFAM" id="SSF46894">
    <property type="entry name" value="C-terminal effector domain of the bipartite response regulators"/>
    <property type="match status" value="1"/>
</dbReference>
<keyword evidence="2" id="KW-0238">DNA-binding</keyword>
<dbReference type="PANTHER" id="PTHR44688:SF16">
    <property type="entry name" value="DNA-BINDING TRANSCRIPTIONAL ACTIVATOR DEVR_DOSR"/>
    <property type="match status" value="1"/>
</dbReference>